<evidence type="ECO:0000313" key="3">
    <source>
        <dbReference type="Proteomes" id="UP001215598"/>
    </source>
</evidence>
<dbReference type="EMBL" id="JARKIB010000094">
    <property type="protein sequence ID" value="KAJ7742545.1"/>
    <property type="molecule type" value="Genomic_DNA"/>
</dbReference>
<name>A0AAD7IGF4_9AGAR</name>
<reference evidence="2" key="1">
    <citation type="submission" date="2023-03" db="EMBL/GenBank/DDBJ databases">
        <title>Massive genome expansion in bonnet fungi (Mycena s.s.) driven by repeated elements and novel gene families across ecological guilds.</title>
        <authorList>
            <consortium name="Lawrence Berkeley National Laboratory"/>
            <person name="Harder C.B."/>
            <person name="Miyauchi S."/>
            <person name="Viragh M."/>
            <person name="Kuo A."/>
            <person name="Thoen E."/>
            <person name="Andreopoulos B."/>
            <person name="Lu D."/>
            <person name="Skrede I."/>
            <person name="Drula E."/>
            <person name="Henrissat B."/>
            <person name="Morin E."/>
            <person name="Kohler A."/>
            <person name="Barry K."/>
            <person name="LaButti K."/>
            <person name="Morin E."/>
            <person name="Salamov A."/>
            <person name="Lipzen A."/>
            <person name="Mereny Z."/>
            <person name="Hegedus B."/>
            <person name="Baldrian P."/>
            <person name="Stursova M."/>
            <person name="Weitz H."/>
            <person name="Taylor A."/>
            <person name="Grigoriev I.V."/>
            <person name="Nagy L.G."/>
            <person name="Martin F."/>
            <person name="Kauserud H."/>
        </authorList>
    </citation>
    <scope>NUCLEOTIDE SEQUENCE</scope>
    <source>
        <strain evidence="2">CBHHK182m</strain>
    </source>
</reference>
<feature type="compositionally biased region" description="Basic residues" evidence="1">
    <location>
        <begin position="68"/>
        <end position="86"/>
    </location>
</feature>
<gene>
    <name evidence="2" type="ORF">B0H16DRAFT_1693734</name>
</gene>
<organism evidence="2 3">
    <name type="scientific">Mycena metata</name>
    <dbReference type="NCBI Taxonomy" id="1033252"/>
    <lineage>
        <taxon>Eukaryota</taxon>
        <taxon>Fungi</taxon>
        <taxon>Dikarya</taxon>
        <taxon>Basidiomycota</taxon>
        <taxon>Agaricomycotina</taxon>
        <taxon>Agaricomycetes</taxon>
        <taxon>Agaricomycetidae</taxon>
        <taxon>Agaricales</taxon>
        <taxon>Marasmiineae</taxon>
        <taxon>Mycenaceae</taxon>
        <taxon>Mycena</taxon>
    </lineage>
</organism>
<comment type="caution">
    <text evidence="2">The sequence shown here is derived from an EMBL/GenBank/DDBJ whole genome shotgun (WGS) entry which is preliminary data.</text>
</comment>
<accession>A0AAD7IGF4</accession>
<evidence type="ECO:0000256" key="1">
    <source>
        <dbReference type="SAM" id="MobiDB-lite"/>
    </source>
</evidence>
<evidence type="ECO:0000313" key="2">
    <source>
        <dbReference type="EMBL" id="KAJ7742545.1"/>
    </source>
</evidence>
<protein>
    <submittedName>
        <fullName evidence="2">Uncharacterized protein</fullName>
    </submittedName>
</protein>
<dbReference type="AlphaFoldDB" id="A0AAD7IGF4"/>
<keyword evidence="3" id="KW-1185">Reference proteome</keyword>
<sequence>MDPQNPTYYFPSGPPVPPYQFYGAPPAPYYGPAPGDMGFDRPHPAPSAPTEHARSRSPDLAPSPAKAPVKRGRGRPPGSGKKKKVAAKTAAKVAVVKSKAPSVKQAKKSKKTDEEKENQVPIDIDDSDSEAEGGNKYTHWADSEKTDVFSFILAFDDTGNHRFEQLKKNPARVFKRASEILFPAGNRSVKSIQNLWTRSMDTYTWIRAFEGFTGNGGGDPDSEDPTAILAHRLVAARKASLSVGKLKAETIVLWEQQGWLELSNGRYGNNAKVTRTVVRNSASAISDIEDNADDTRLQLPLSY</sequence>
<feature type="compositionally biased region" description="Low complexity" evidence="1">
    <location>
        <begin position="87"/>
        <end position="104"/>
    </location>
</feature>
<feature type="region of interest" description="Disordered" evidence="1">
    <location>
        <begin position="20"/>
        <end position="135"/>
    </location>
</feature>
<proteinExistence type="predicted"/>
<dbReference type="Proteomes" id="UP001215598">
    <property type="component" value="Unassembled WGS sequence"/>
</dbReference>